<dbReference type="Proteomes" id="UP001589783">
    <property type="component" value="Unassembled WGS sequence"/>
</dbReference>
<organism evidence="1 2">
    <name type="scientific">Gordonia phosphorivorans</name>
    <dbReference type="NCBI Taxonomy" id="1056982"/>
    <lineage>
        <taxon>Bacteria</taxon>
        <taxon>Bacillati</taxon>
        <taxon>Actinomycetota</taxon>
        <taxon>Actinomycetes</taxon>
        <taxon>Mycobacteriales</taxon>
        <taxon>Gordoniaceae</taxon>
        <taxon>Gordonia</taxon>
    </lineage>
</organism>
<evidence type="ECO:0000313" key="2">
    <source>
        <dbReference type="Proteomes" id="UP001589783"/>
    </source>
</evidence>
<dbReference type="PROSITE" id="PS51318">
    <property type="entry name" value="TAT"/>
    <property type="match status" value="1"/>
</dbReference>
<dbReference type="SUPFAM" id="SSF56300">
    <property type="entry name" value="Metallo-dependent phosphatases"/>
    <property type="match status" value="1"/>
</dbReference>
<dbReference type="InterPro" id="IPR022506">
    <property type="entry name" value="Metallophosphoesterase_PPA1498"/>
</dbReference>
<dbReference type="RefSeq" id="WP_382362660.1">
    <property type="nucleotide sequence ID" value="NZ_JBHLWV010000016.1"/>
</dbReference>
<dbReference type="NCBIfam" id="TIGR03767">
    <property type="entry name" value="P_acnes_RR"/>
    <property type="match status" value="1"/>
</dbReference>
<dbReference type="Gene3D" id="3.60.21.10">
    <property type="match status" value="1"/>
</dbReference>
<protein>
    <submittedName>
        <fullName evidence="1">TIGR03767 family metallophosphoesterase</fullName>
    </submittedName>
</protein>
<evidence type="ECO:0000313" key="1">
    <source>
        <dbReference type="EMBL" id="MFC0314677.1"/>
    </source>
</evidence>
<sequence>MSDSPDCGPRAHAGPSRRTFLAAGAAAAGAVAVSGGGAGLVRAEPSALQSANPAGTTLDRVAVPGTTRKGGYRKLTEGAGWPLYVRQELARAGASRESTRTALASFVQLTDIHITDVQSPARFEYVHPVQGPAYRPQEALGTQGAVALIKRINQVAAGPFTGRAFDCVVSTGDNTDNHELIELTWFQKLLSGGSITPNTGAKDRFEGVQALGSDLYWRPELASRDIYKDRGFVQIPGYLRAAMRTHHSPGLNAPWYAVFGNHDDQFLGTVPNGILDWMYLSSVKFDLPGTDPAVSEIAGAMSSNPAALAPLLSQLRVTGPAFDVTPDARRRPFSPQEFVRSHFNPAVKGAGPIGHGFRDPDGPTWYTFQIAPGVRGIAMNTCNSLGISDGSMGEKQVRWIERKLREFRDELVLVFSHHTSTTMTAQLPNPETPGEKQYLGPDLVAVLKQHKNLIAWVNGHTHKNEMIAHRGATAKHHFWEINTASHIDFPQLARIIEVADNGDGTLSIFTPLLEADSPYTADEDDLTQVGLASLYRELSYNDLHYDADLIGKAADRNCELLLTHPLR</sequence>
<dbReference type="EMBL" id="JBHLWV010000016">
    <property type="protein sequence ID" value="MFC0314677.1"/>
    <property type="molecule type" value="Genomic_DNA"/>
</dbReference>
<accession>A0ABV6H7W1</accession>
<keyword evidence="2" id="KW-1185">Reference proteome</keyword>
<reference evidence="1 2" key="1">
    <citation type="submission" date="2024-09" db="EMBL/GenBank/DDBJ databases">
        <authorList>
            <person name="Sun Q."/>
            <person name="Mori K."/>
        </authorList>
    </citation>
    <scope>NUCLEOTIDE SEQUENCE [LARGE SCALE GENOMIC DNA]</scope>
    <source>
        <strain evidence="1 2">CCM 7957</strain>
    </source>
</reference>
<name>A0ABV6H7W1_9ACTN</name>
<gene>
    <name evidence="1" type="ORF">ACFFJD_07405</name>
</gene>
<dbReference type="InterPro" id="IPR006311">
    <property type="entry name" value="TAT_signal"/>
</dbReference>
<comment type="caution">
    <text evidence="1">The sequence shown here is derived from an EMBL/GenBank/DDBJ whole genome shotgun (WGS) entry which is preliminary data.</text>
</comment>
<dbReference type="InterPro" id="IPR029052">
    <property type="entry name" value="Metallo-depent_PP-like"/>
</dbReference>
<proteinExistence type="predicted"/>